<feature type="transmembrane region" description="Helical" evidence="7">
    <location>
        <begin position="413"/>
        <end position="432"/>
    </location>
</feature>
<evidence type="ECO:0000256" key="1">
    <source>
        <dbReference type="ARBA" id="ARBA00004651"/>
    </source>
</evidence>
<keyword evidence="2" id="KW-1003">Cell membrane</keyword>
<dbReference type="SUPFAM" id="SSF103473">
    <property type="entry name" value="MFS general substrate transporter"/>
    <property type="match status" value="1"/>
</dbReference>
<comment type="subcellular location">
    <subcellularLocation>
        <location evidence="1">Cell membrane</location>
        <topology evidence="1">Multi-pass membrane protein</topology>
    </subcellularLocation>
</comment>
<evidence type="ECO:0000256" key="3">
    <source>
        <dbReference type="ARBA" id="ARBA00022692"/>
    </source>
</evidence>
<feature type="transmembrane region" description="Helical" evidence="7">
    <location>
        <begin position="249"/>
        <end position="274"/>
    </location>
</feature>
<feature type="transmembrane region" description="Helical" evidence="7">
    <location>
        <begin position="105"/>
        <end position="125"/>
    </location>
</feature>
<keyword evidence="3 7" id="KW-0812">Transmembrane</keyword>
<keyword evidence="5 7" id="KW-0472">Membrane</keyword>
<evidence type="ECO:0000256" key="7">
    <source>
        <dbReference type="SAM" id="Phobius"/>
    </source>
</evidence>
<dbReference type="RefSeq" id="WP_175372135.1">
    <property type="nucleotide sequence ID" value="NZ_JABWCS010000210.1"/>
</dbReference>
<dbReference type="PANTHER" id="PTHR23513:SF6">
    <property type="entry name" value="MAJOR FACILITATOR SUPERFAMILY ASSOCIATED DOMAIN-CONTAINING PROTEIN"/>
    <property type="match status" value="1"/>
</dbReference>
<evidence type="ECO:0000256" key="6">
    <source>
        <dbReference type="SAM" id="MobiDB-lite"/>
    </source>
</evidence>
<protein>
    <submittedName>
        <fullName evidence="8">MFS transporter</fullName>
    </submittedName>
</protein>
<organism evidence="8 9">
    <name type="scientific">Paenibacillus agri</name>
    <dbReference type="NCBI Taxonomy" id="2744309"/>
    <lineage>
        <taxon>Bacteria</taxon>
        <taxon>Bacillati</taxon>
        <taxon>Bacillota</taxon>
        <taxon>Bacilli</taxon>
        <taxon>Bacillales</taxon>
        <taxon>Paenibacillaceae</taxon>
        <taxon>Paenibacillus</taxon>
    </lineage>
</organism>
<feature type="transmembrane region" description="Helical" evidence="7">
    <location>
        <begin position="347"/>
        <end position="370"/>
    </location>
</feature>
<evidence type="ECO:0000256" key="5">
    <source>
        <dbReference type="ARBA" id="ARBA00023136"/>
    </source>
</evidence>
<name>A0A850EQ08_9BACL</name>
<dbReference type="GO" id="GO:0022857">
    <property type="term" value="F:transmembrane transporter activity"/>
    <property type="evidence" value="ECO:0007669"/>
    <property type="project" value="InterPro"/>
</dbReference>
<dbReference type="Proteomes" id="UP000564806">
    <property type="component" value="Unassembled WGS sequence"/>
</dbReference>
<keyword evidence="4 7" id="KW-1133">Transmembrane helix</keyword>
<evidence type="ECO:0000256" key="4">
    <source>
        <dbReference type="ARBA" id="ARBA00022989"/>
    </source>
</evidence>
<comment type="caution">
    <text evidence="8">The sequence shown here is derived from an EMBL/GenBank/DDBJ whole genome shotgun (WGS) entry which is preliminary data.</text>
</comment>
<dbReference type="CDD" id="cd06173">
    <property type="entry name" value="MFS_MefA_like"/>
    <property type="match status" value="1"/>
</dbReference>
<feature type="transmembrane region" description="Helical" evidence="7">
    <location>
        <begin position="174"/>
        <end position="194"/>
    </location>
</feature>
<dbReference type="EMBL" id="JABWCS010000210">
    <property type="protein sequence ID" value="NUU61617.1"/>
    <property type="molecule type" value="Genomic_DNA"/>
</dbReference>
<dbReference type="Gene3D" id="1.20.1250.20">
    <property type="entry name" value="MFS general substrate transporter like domains"/>
    <property type="match status" value="1"/>
</dbReference>
<feature type="transmembrane region" description="Helical" evidence="7">
    <location>
        <begin position="146"/>
        <end position="168"/>
    </location>
</feature>
<feature type="transmembrane region" description="Helical" evidence="7">
    <location>
        <begin position="321"/>
        <end position="341"/>
    </location>
</feature>
<evidence type="ECO:0000256" key="2">
    <source>
        <dbReference type="ARBA" id="ARBA00022475"/>
    </source>
</evidence>
<dbReference type="InterPro" id="IPR011701">
    <property type="entry name" value="MFS"/>
</dbReference>
<feature type="transmembrane region" description="Helical" evidence="7">
    <location>
        <begin position="382"/>
        <end position="401"/>
    </location>
</feature>
<feature type="transmembrane region" description="Helical" evidence="7">
    <location>
        <begin position="294"/>
        <end position="314"/>
    </location>
</feature>
<dbReference type="AlphaFoldDB" id="A0A850EQ08"/>
<keyword evidence="9" id="KW-1185">Reference proteome</keyword>
<sequence length="451" mass="48105">MNTESGGAVLKYHRGYTRLFITGIINGIGDRFSQVAMLSLVLHLTGSGLAVGISLGVRVLPFLLLAPLGGMLGGRLPRKMIMIATDLLRVPVALAFLWVDGPDKIWVIYAASFLLAAGEAIYSPIRKSSIPLLVNRERLLAVNGMEQLMMGIVLILGAFAGGVVSLWFGPQWAFILNAVSFLLAALLLAGIHFPQGYGSSPDGKQAQAQEEAQEHSQEHDQAQAQEQAQEHGQAQASTRSTPFSPSLRSVWSIVSGSVVLQIIFAFELLVPLVNGLDNVLISVYAVQEFGAGDLGVGAFYGALGIGLSLSFLAGRLLNKRLLLGALGGLLLEGILLIAISYSESFAAVFGLYILLAFTGGIGNACLDTLLMRETPVIYQPIIFGWLTAVSSTLLGLSMFGAGLVLETMKPRQLGLWGGAGFVCIALFLSVYAKIRMKKKKDGSITVPWKSL</sequence>
<accession>A0A850EQ08</accession>
<evidence type="ECO:0000313" key="8">
    <source>
        <dbReference type="EMBL" id="NUU61617.1"/>
    </source>
</evidence>
<dbReference type="GO" id="GO:0005886">
    <property type="term" value="C:plasma membrane"/>
    <property type="evidence" value="ECO:0007669"/>
    <property type="project" value="UniProtKB-SubCell"/>
</dbReference>
<dbReference type="InterPro" id="IPR036259">
    <property type="entry name" value="MFS_trans_sf"/>
</dbReference>
<evidence type="ECO:0000313" key="9">
    <source>
        <dbReference type="Proteomes" id="UP000564806"/>
    </source>
</evidence>
<dbReference type="Pfam" id="PF07690">
    <property type="entry name" value="MFS_1"/>
    <property type="match status" value="1"/>
</dbReference>
<reference evidence="8" key="1">
    <citation type="submission" date="2020-06" db="EMBL/GenBank/DDBJ databases">
        <title>Paenibacillus sp. nov., isolated from soil.</title>
        <authorList>
            <person name="Seo Y.L."/>
        </authorList>
    </citation>
    <scope>NUCLEOTIDE SEQUENCE [LARGE SCALE GENOMIC DNA]</scope>
    <source>
        <strain evidence="8">JW14</strain>
    </source>
</reference>
<dbReference type="PANTHER" id="PTHR23513">
    <property type="entry name" value="INTEGRAL MEMBRANE EFFLUX PROTEIN-RELATED"/>
    <property type="match status" value="1"/>
</dbReference>
<feature type="transmembrane region" description="Helical" evidence="7">
    <location>
        <begin position="40"/>
        <end position="68"/>
    </location>
</feature>
<gene>
    <name evidence="8" type="ORF">HPT30_14840</name>
</gene>
<feature type="compositionally biased region" description="Low complexity" evidence="6">
    <location>
        <begin position="222"/>
        <end position="236"/>
    </location>
</feature>
<feature type="region of interest" description="Disordered" evidence="6">
    <location>
        <begin position="199"/>
        <end position="244"/>
    </location>
</feature>
<feature type="compositionally biased region" description="Basic and acidic residues" evidence="6">
    <location>
        <begin position="212"/>
        <end position="221"/>
    </location>
</feature>
<proteinExistence type="predicted"/>